<reference evidence="4 5" key="1">
    <citation type="submission" date="2018-07" db="EMBL/GenBank/DDBJ databases">
        <title>Genomic Encyclopedia of Type Strains, Phase III (KMG-III): the genomes of soil and plant-associated and newly described type strains.</title>
        <authorList>
            <person name="Whitman W."/>
        </authorList>
    </citation>
    <scope>NUCLEOTIDE SEQUENCE [LARGE SCALE GENOMIC DNA]</scope>
    <source>
        <strain evidence="4 5">CECT 8333</strain>
    </source>
</reference>
<proteinExistence type="predicted"/>
<dbReference type="Gene3D" id="3.40.50.2300">
    <property type="match status" value="1"/>
</dbReference>
<accession>A0A369BGD0</accession>
<dbReference type="GO" id="GO:0000156">
    <property type="term" value="F:phosphorelay response regulator activity"/>
    <property type="evidence" value="ECO:0007669"/>
    <property type="project" value="InterPro"/>
</dbReference>
<dbReference type="SMART" id="SM00448">
    <property type="entry name" value="REC"/>
    <property type="match status" value="1"/>
</dbReference>
<dbReference type="PANTHER" id="PTHR37299">
    <property type="entry name" value="TRANSCRIPTIONAL REGULATOR-RELATED"/>
    <property type="match status" value="1"/>
</dbReference>
<keyword evidence="5" id="KW-1185">Reference proteome</keyword>
<sequence>MIRIAIVEDEAHYKEQLTKFLTRFEQEIGEYFELATYADGDDFVEDFKAQFDIILMDVQMSFMDGMSAAEEVRKMDSEVVIIFITNMAQYAIKGYAVDALDYVLKPISYFQFSQRLNRAIERMKRREEHYITIKVKGGVKRFRISDIYYIESQGHKLFFVTKTGEMETTGTMKELEEQLAGYPFFRGNKGYFINLEHVEGMNDIFAVVKGKQLLISRPKRKAFMEALSNYWGEVIK</sequence>
<organism evidence="4 5">
    <name type="scientific">Fontibacillus phaseoli</name>
    <dbReference type="NCBI Taxonomy" id="1416533"/>
    <lineage>
        <taxon>Bacteria</taxon>
        <taxon>Bacillati</taxon>
        <taxon>Bacillota</taxon>
        <taxon>Bacilli</taxon>
        <taxon>Bacillales</taxon>
        <taxon>Paenibacillaceae</taxon>
        <taxon>Fontibacillus</taxon>
    </lineage>
</organism>
<dbReference type="SUPFAM" id="SSF52172">
    <property type="entry name" value="CheY-like"/>
    <property type="match status" value="1"/>
</dbReference>
<evidence type="ECO:0000313" key="4">
    <source>
        <dbReference type="EMBL" id="RCX20610.1"/>
    </source>
</evidence>
<dbReference type="InterPro" id="IPR046947">
    <property type="entry name" value="LytR-like"/>
</dbReference>
<dbReference type="PROSITE" id="PS50110">
    <property type="entry name" value="RESPONSE_REGULATORY"/>
    <property type="match status" value="1"/>
</dbReference>
<name>A0A369BGD0_9BACL</name>
<dbReference type="Gene3D" id="2.40.50.1020">
    <property type="entry name" value="LytTr DNA-binding domain"/>
    <property type="match status" value="1"/>
</dbReference>
<dbReference type="InterPro" id="IPR011006">
    <property type="entry name" value="CheY-like_superfamily"/>
</dbReference>
<dbReference type="PROSITE" id="PS50930">
    <property type="entry name" value="HTH_LYTTR"/>
    <property type="match status" value="1"/>
</dbReference>
<dbReference type="GO" id="GO:0003677">
    <property type="term" value="F:DNA binding"/>
    <property type="evidence" value="ECO:0007669"/>
    <property type="project" value="InterPro"/>
</dbReference>
<evidence type="ECO:0000259" key="2">
    <source>
        <dbReference type="PROSITE" id="PS50110"/>
    </source>
</evidence>
<dbReference type="SMART" id="SM00850">
    <property type="entry name" value="LytTR"/>
    <property type="match status" value="1"/>
</dbReference>
<protein>
    <submittedName>
        <fullName evidence="4">LytTR family two component transcriptional regulator</fullName>
    </submittedName>
</protein>
<dbReference type="EMBL" id="QPJW01000003">
    <property type="protein sequence ID" value="RCX20610.1"/>
    <property type="molecule type" value="Genomic_DNA"/>
</dbReference>
<dbReference type="PANTHER" id="PTHR37299:SF1">
    <property type="entry name" value="STAGE 0 SPORULATION PROTEIN A HOMOLOG"/>
    <property type="match status" value="1"/>
</dbReference>
<feature type="domain" description="HTH LytTR-type" evidence="3">
    <location>
        <begin position="131"/>
        <end position="229"/>
    </location>
</feature>
<gene>
    <name evidence="4" type="ORF">DFP94_103341</name>
</gene>
<evidence type="ECO:0000256" key="1">
    <source>
        <dbReference type="PROSITE-ProRule" id="PRU00169"/>
    </source>
</evidence>
<comment type="caution">
    <text evidence="4">The sequence shown here is derived from an EMBL/GenBank/DDBJ whole genome shotgun (WGS) entry which is preliminary data.</text>
</comment>
<feature type="modified residue" description="4-aspartylphosphate" evidence="1">
    <location>
        <position position="57"/>
    </location>
</feature>
<evidence type="ECO:0000313" key="5">
    <source>
        <dbReference type="Proteomes" id="UP000253090"/>
    </source>
</evidence>
<evidence type="ECO:0000259" key="3">
    <source>
        <dbReference type="PROSITE" id="PS50930"/>
    </source>
</evidence>
<dbReference type="Proteomes" id="UP000253090">
    <property type="component" value="Unassembled WGS sequence"/>
</dbReference>
<keyword evidence="1" id="KW-0597">Phosphoprotein</keyword>
<dbReference type="InterPro" id="IPR001789">
    <property type="entry name" value="Sig_transdc_resp-reg_receiver"/>
</dbReference>
<dbReference type="Pfam" id="PF00072">
    <property type="entry name" value="Response_reg"/>
    <property type="match status" value="1"/>
</dbReference>
<dbReference type="InterPro" id="IPR007492">
    <property type="entry name" value="LytTR_DNA-bd_dom"/>
</dbReference>
<dbReference type="Pfam" id="PF04397">
    <property type="entry name" value="LytTR"/>
    <property type="match status" value="1"/>
</dbReference>
<dbReference type="AlphaFoldDB" id="A0A369BGD0"/>
<feature type="domain" description="Response regulatory" evidence="2">
    <location>
        <begin position="3"/>
        <end position="120"/>
    </location>
</feature>
<dbReference type="OrthoDB" id="9809318at2"/>
<dbReference type="RefSeq" id="WP_114496669.1">
    <property type="nucleotide sequence ID" value="NZ_QPJW01000003.1"/>
</dbReference>